<dbReference type="Pfam" id="PF13306">
    <property type="entry name" value="LRR_5"/>
    <property type="match status" value="1"/>
</dbReference>
<evidence type="ECO:0000313" key="1">
    <source>
        <dbReference type="EMBL" id="CAJ1946337.1"/>
    </source>
</evidence>
<dbReference type="InterPro" id="IPR032675">
    <property type="entry name" value="LRR_dom_sf"/>
</dbReference>
<dbReference type="Proteomes" id="UP001295423">
    <property type="component" value="Unassembled WGS sequence"/>
</dbReference>
<organism evidence="1 2">
    <name type="scientific">Cylindrotheca closterium</name>
    <dbReference type="NCBI Taxonomy" id="2856"/>
    <lineage>
        <taxon>Eukaryota</taxon>
        <taxon>Sar</taxon>
        <taxon>Stramenopiles</taxon>
        <taxon>Ochrophyta</taxon>
        <taxon>Bacillariophyta</taxon>
        <taxon>Bacillariophyceae</taxon>
        <taxon>Bacillariophycidae</taxon>
        <taxon>Bacillariales</taxon>
        <taxon>Bacillariaceae</taxon>
        <taxon>Cylindrotheca</taxon>
    </lineage>
</organism>
<name>A0AAD2CXD7_9STRA</name>
<reference evidence="1" key="1">
    <citation type="submission" date="2023-08" db="EMBL/GenBank/DDBJ databases">
        <authorList>
            <person name="Audoor S."/>
            <person name="Bilcke G."/>
        </authorList>
    </citation>
    <scope>NUCLEOTIDE SEQUENCE</scope>
</reference>
<dbReference type="InterPro" id="IPR053139">
    <property type="entry name" value="Surface_bspA-like"/>
</dbReference>
<protein>
    <submittedName>
        <fullName evidence="1">Uncharacterized protein</fullName>
    </submittedName>
</protein>
<proteinExistence type="predicted"/>
<dbReference type="PANTHER" id="PTHR45661">
    <property type="entry name" value="SURFACE ANTIGEN"/>
    <property type="match status" value="1"/>
</dbReference>
<dbReference type="InterPro" id="IPR026906">
    <property type="entry name" value="LRR_5"/>
</dbReference>
<comment type="caution">
    <text evidence="1">The sequence shown here is derived from an EMBL/GenBank/DDBJ whole genome shotgun (WGS) entry which is preliminary data.</text>
</comment>
<accession>A0AAD2CXD7</accession>
<evidence type="ECO:0000313" key="2">
    <source>
        <dbReference type="Proteomes" id="UP001295423"/>
    </source>
</evidence>
<dbReference type="Gene3D" id="3.80.10.10">
    <property type="entry name" value="Ribonuclease Inhibitor"/>
    <property type="match status" value="2"/>
</dbReference>
<dbReference type="SUPFAM" id="SSF52058">
    <property type="entry name" value="L domain-like"/>
    <property type="match status" value="1"/>
</dbReference>
<gene>
    <name evidence="1" type="ORF">CYCCA115_LOCUS10478</name>
</gene>
<dbReference type="EMBL" id="CAKOGP040001668">
    <property type="protein sequence ID" value="CAJ1946337.1"/>
    <property type="molecule type" value="Genomic_DNA"/>
</dbReference>
<keyword evidence="2" id="KW-1185">Reference proteome</keyword>
<dbReference type="AlphaFoldDB" id="A0AAD2CXD7"/>
<dbReference type="PANTHER" id="PTHR45661:SF3">
    <property type="entry name" value="IG-LIKE DOMAIN-CONTAINING PROTEIN"/>
    <property type="match status" value="1"/>
</dbReference>
<sequence length="521" mass="58376">MTGRRWIQIWNPPYRYLHNKITHYLDGAVATTEVMAFRYKGQSRDKVPHSVSHVIVDTIVWEIPDNAFSGCDSLALLELPVGLQTIGEYALAYCDSLLKLILPATVHTIFGHAFDNCRSLREVEIAPSSHLKHLGPEVFRSCHSLQEVDLPEGITALSAGIFSDCRSLTKIRIPSTVEVVDDDAFRECLSLLLVTFGNRLVQIGTGAFYSCTSLMNVKIPSSVKTIDDGAFEACGHLISIEIDDGLSEIGNGVFNQCHSLMNVAIPQSTKWSADGTLLGCGQISDYYPTMEMLQQRYGHDMLIHELCYKQAHHPERSSMERLKKLKEDQGGLSSLSSQTHADTMGMNPFHILSISTKPNLSLFSELLHILPKRLVQAPNVNGQSPLQLLKDNHAFGSAALIRFILEVTILEPSRWFGLEAWRKDLSSAVQRTFKTNTLEQVSSRGRRITQIQTKYFKYERLETTSLLEQAVWKSTMSRQKRSSRTRKLPKVNSDSRLAARMSSGAQVIIPNVNLFLGKPQF</sequence>